<dbReference type="Proteomes" id="UP000036987">
    <property type="component" value="Unassembled WGS sequence"/>
</dbReference>
<evidence type="ECO:0000256" key="1">
    <source>
        <dbReference type="ARBA" id="ARBA00009995"/>
    </source>
</evidence>
<reference evidence="3" key="1">
    <citation type="journal article" date="2016" name="Nature">
        <title>The genome of the seagrass Zostera marina reveals angiosperm adaptation to the sea.</title>
        <authorList>
            <person name="Olsen J.L."/>
            <person name="Rouze P."/>
            <person name="Verhelst B."/>
            <person name="Lin Y.-C."/>
            <person name="Bayer T."/>
            <person name="Collen J."/>
            <person name="Dattolo E."/>
            <person name="De Paoli E."/>
            <person name="Dittami S."/>
            <person name="Maumus F."/>
            <person name="Michel G."/>
            <person name="Kersting A."/>
            <person name="Lauritano C."/>
            <person name="Lohaus R."/>
            <person name="Toepel M."/>
            <person name="Tonon T."/>
            <person name="Vanneste K."/>
            <person name="Amirebrahimi M."/>
            <person name="Brakel J."/>
            <person name="Bostroem C."/>
            <person name="Chovatia M."/>
            <person name="Grimwood J."/>
            <person name="Jenkins J.W."/>
            <person name="Jueterbock A."/>
            <person name="Mraz A."/>
            <person name="Stam W.T."/>
            <person name="Tice H."/>
            <person name="Bornberg-Bauer E."/>
            <person name="Green P.J."/>
            <person name="Pearson G.A."/>
            <person name="Procaccini G."/>
            <person name="Duarte C.M."/>
            <person name="Schmutz J."/>
            <person name="Reusch T.B.H."/>
            <person name="Van de Peer Y."/>
        </authorList>
    </citation>
    <scope>NUCLEOTIDE SEQUENCE [LARGE SCALE GENOMIC DNA]</scope>
    <source>
        <strain evidence="3">cv. Finnish</strain>
    </source>
</reference>
<dbReference type="PANTHER" id="PTHR48047:SF182">
    <property type="entry name" value="GLYCOSYLTRANSFERASE"/>
    <property type="match status" value="1"/>
</dbReference>
<comment type="similarity">
    <text evidence="1">Belongs to the UDP-glycosyltransferase family.</text>
</comment>
<keyword evidence="3" id="KW-1185">Reference proteome</keyword>
<accession>A0A0K9NT12</accession>
<protein>
    <submittedName>
        <fullName evidence="2">Uncharacterized protein</fullName>
    </submittedName>
</protein>
<name>A0A0K9NT12_ZOSMR</name>
<dbReference type="OMA" id="TGHAGLM"/>
<comment type="caution">
    <text evidence="2">The sequence shown here is derived from an EMBL/GenBank/DDBJ whole genome shotgun (WGS) entry which is preliminary data.</text>
</comment>
<dbReference type="OrthoDB" id="784167at2759"/>
<dbReference type="SUPFAM" id="SSF53756">
    <property type="entry name" value="UDP-Glycosyltransferase/glycogen phosphorylase"/>
    <property type="match status" value="1"/>
</dbReference>
<dbReference type="PANTHER" id="PTHR48047">
    <property type="entry name" value="GLYCOSYLTRANSFERASE"/>
    <property type="match status" value="1"/>
</dbReference>
<dbReference type="EMBL" id="LFYR01001699">
    <property type="protein sequence ID" value="KMZ59941.1"/>
    <property type="molecule type" value="Genomic_DNA"/>
</dbReference>
<evidence type="ECO:0000313" key="3">
    <source>
        <dbReference type="Proteomes" id="UP000036987"/>
    </source>
</evidence>
<dbReference type="Gene3D" id="3.40.50.2000">
    <property type="entry name" value="Glycogen Phosphorylase B"/>
    <property type="match status" value="1"/>
</dbReference>
<proteinExistence type="inferred from homology"/>
<evidence type="ECO:0000313" key="2">
    <source>
        <dbReference type="EMBL" id="KMZ59941.1"/>
    </source>
</evidence>
<sequence>MEKEKKKGKLHFIIIPYLAPGHILPSIDFGRLLTSRGNVVTIITTTPAYVARFTHFKTTTANQPPIRFAGVPPRQGGCESAYEVKDPLCVFEISKGVKDLVKEWIEKEKMGVYGDIPICMVSDYCQTWTRNVASEFGLVRFVFNCIGSLPSLCEAILQKSYGEIAEEEIIDNREKVIKGIPEYGSDKRKSFRFLSQGYINV</sequence>
<organism evidence="2 3">
    <name type="scientific">Zostera marina</name>
    <name type="common">Eelgrass</name>
    <dbReference type="NCBI Taxonomy" id="29655"/>
    <lineage>
        <taxon>Eukaryota</taxon>
        <taxon>Viridiplantae</taxon>
        <taxon>Streptophyta</taxon>
        <taxon>Embryophyta</taxon>
        <taxon>Tracheophyta</taxon>
        <taxon>Spermatophyta</taxon>
        <taxon>Magnoliopsida</taxon>
        <taxon>Liliopsida</taxon>
        <taxon>Zosteraceae</taxon>
        <taxon>Zostera</taxon>
    </lineage>
</organism>
<gene>
    <name evidence="2" type="ORF">ZOSMA_63G00540</name>
</gene>
<dbReference type="AlphaFoldDB" id="A0A0K9NT12"/>
<dbReference type="STRING" id="29655.A0A0K9NT12"/>